<evidence type="ECO:0000259" key="22">
    <source>
        <dbReference type="Pfam" id="PF01299"/>
    </source>
</evidence>
<evidence type="ECO:0000256" key="13">
    <source>
        <dbReference type="ARBA" id="ARBA00023273"/>
    </source>
</evidence>
<evidence type="ECO:0000256" key="11">
    <source>
        <dbReference type="ARBA" id="ARBA00023136"/>
    </source>
</evidence>
<evidence type="ECO:0000256" key="16">
    <source>
        <dbReference type="ARBA" id="ARBA00053950"/>
    </source>
</evidence>
<evidence type="ECO:0000256" key="21">
    <source>
        <dbReference type="SAM" id="Phobius"/>
    </source>
</evidence>
<dbReference type="Pfam" id="PF01299">
    <property type="entry name" value="Lamp2-like_luminal"/>
    <property type="match status" value="1"/>
</dbReference>
<evidence type="ECO:0000256" key="12">
    <source>
        <dbReference type="ARBA" id="ARBA00023180"/>
    </source>
</evidence>
<comment type="function">
    <text evidence="16">Plays a role in short-term synaptic plasticity in a subset of GABAergic neurons in the brain.</text>
</comment>
<evidence type="ECO:0000256" key="5">
    <source>
        <dbReference type="ARBA" id="ARBA00009644"/>
    </source>
</evidence>
<evidence type="ECO:0000256" key="20">
    <source>
        <dbReference type="PROSITE-ProRule" id="PRU00740"/>
    </source>
</evidence>
<dbReference type="InterPro" id="IPR048528">
    <property type="entry name" value="Lamp2-like_luminal"/>
</dbReference>
<evidence type="ECO:0000256" key="3">
    <source>
        <dbReference type="ARBA" id="ARBA00004172"/>
    </source>
</evidence>
<evidence type="ECO:0000256" key="7">
    <source>
        <dbReference type="ARBA" id="ARBA00022729"/>
    </source>
</evidence>
<evidence type="ECO:0000256" key="10">
    <source>
        <dbReference type="ARBA" id="ARBA00023018"/>
    </source>
</evidence>
<keyword evidence="10" id="KW-0770">Synapse</keyword>
<keyword evidence="25" id="KW-1185">Reference proteome</keyword>
<evidence type="ECO:0000313" key="24">
    <source>
        <dbReference type="EMBL" id="CAH0557288.1"/>
    </source>
</evidence>
<keyword evidence="8" id="KW-0967">Endosome</keyword>
<keyword evidence="11 20" id="KW-0472">Membrane</keyword>
<evidence type="ECO:0000256" key="18">
    <source>
        <dbReference type="ARBA" id="ARBA00074379"/>
    </source>
</evidence>
<dbReference type="GO" id="GO:0072594">
    <property type="term" value="P:establishment of protein localization to organelle"/>
    <property type="evidence" value="ECO:0007669"/>
    <property type="project" value="TreeGrafter"/>
</dbReference>
<dbReference type="Pfam" id="PF21222">
    <property type="entry name" value="Lamp2_2nd"/>
    <property type="match status" value="1"/>
</dbReference>
<evidence type="ECO:0000259" key="23">
    <source>
        <dbReference type="Pfam" id="PF21222"/>
    </source>
</evidence>
<evidence type="ECO:0000256" key="6">
    <source>
        <dbReference type="ARBA" id="ARBA00022692"/>
    </source>
</evidence>
<evidence type="ECO:0000256" key="1">
    <source>
        <dbReference type="ARBA" id="ARBA00004151"/>
    </source>
</evidence>
<gene>
    <name evidence="24" type="ORF">MELIAE_LOCUS8040</name>
</gene>
<evidence type="ECO:0000256" key="9">
    <source>
        <dbReference type="ARBA" id="ARBA00022989"/>
    </source>
</evidence>
<comment type="similarity">
    <text evidence="5 20">Belongs to the LAMP family.</text>
</comment>
<keyword evidence="12" id="KW-0325">Glycoprotein</keyword>
<keyword evidence="7" id="KW-0732">Signal</keyword>
<dbReference type="Proteomes" id="UP001154078">
    <property type="component" value="Chromosome 5"/>
</dbReference>
<dbReference type="PROSITE" id="PS51407">
    <property type="entry name" value="LAMP_3"/>
    <property type="match status" value="1"/>
</dbReference>
<evidence type="ECO:0000256" key="2">
    <source>
        <dbReference type="ARBA" id="ARBA00004158"/>
    </source>
</evidence>
<keyword evidence="14" id="KW-0968">Cytoplasmic vesicle</keyword>
<dbReference type="InterPro" id="IPR002000">
    <property type="entry name" value="Lysosome-assoc_membr_glycop"/>
</dbReference>
<accession>A0A9P0B9J0</accession>
<keyword evidence="6 20" id="KW-0812">Transmembrane</keyword>
<sequence length="177" mass="19410">MGNTSWKINLPTTANASGDCSQNNTEVLELKWGNANMIKISFDKTNTSKFEVQNMSFALNLTFPGKNASIYNYNHSKCEFTAPLENSYKCDRVQTLNFTGVTDPTSMAYLHISHVQLQAFHNTTGTHFNSAIDCEGSSSADVVPIVVGCVLAGLVLMVLVGYLVGRRHCQARGYLSM</sequence>
<feature type="domain" description="Lysosome-associated membrane glycoprotein 2-like luminal" evidence="22">
    <location>
        <begin position="11"/>
        <end position="121"/>
    </location>
</feature>
<organism evidence="24 25">
    <name type="scientific">Brassicogethes aeneus</name>
    <name type="common">Rape pollen beetle</name>
    <name type="synonym">Meligethes aeneus</name>
    <dbReference type="NCBI Taxonomy" id="1431903"/>
    <lineage>
        <taxon>Eukaryota</taxon>
        <taxon>Metazoa</taxon>
        <taxon>Ecdysozoa</taxon>
        <taxon>Arthropoda</taxon>
        <taxon>Hexapoda</taxon>
        <taxon>Insecta</taxon>
        <taxon>Pterygota</taxon>
        <taxon>Neoptera</taxon>
        <taxon>Endopterygota</taxon>
        <taxon>Coleoptera</taxon>
        <taxon>Polyphaga</taxon>
        <taxon>Cucujiformia</taxon>
        <taxon>Nitidulidae</taxon>
        <taxon>Meligethinae</taxon>
        <taxon>Brassicogethes</taxon>
    </lineage>
</organism>
<evidence type="ECO:0000256" key="17">
    <source>
        <dbReference type="ARBA" id="ARBA00060492"/>
    </source>
</evidence>
<evidence type="ECO:0000256" key="19">
    <source>
        <dbReference type="ARBA" id="ARBA00076257"/>
    </source>
</evidence>
<dbReference type="AlphaFoldDB" id="A0A9P0B9J0"/>
<feature type="transmembrane region" description="Helical" evidence="21">
    <location>
        <begin position="142"/>
        <end position="164"/>
    </location>
</feature>
<dbReference type="GO" id="GO:0031902">
    <property type="term" value="C:late endosome membrane"/>
    <property type="evidence" value="ECO:0007669"/>
    <property type="project" value="TreeGrafter"/>
</dbReference>
<evidence type="ECO:0000313" key="25">
    <source>
        <dbReference type="Proteomes" id="UP001154078"/>
    </source>
</evidence>
<evidence type="ECO:0000256" key="8">
    <source>
        <dbReference type="ARBA" id="ARBA00022753"/>
    </source>
</evidence>
<dbReference type="Gene3D" id="2.40.160.110">
    <property type="match status" value="1"/>
</dbReference>
<dbReference type="OrthoDB" id="6232933at2759"/>
<name>A0A9P0B9J0_BRAAE</name>
<keyword evidence="9 21" id="KW-1133">Transmembrane helix</keyword>
<reference evidence="24" key="1">
    <citation type="submission" date="2021-12" db="EMBL/GenBank/DDBJ databases">
        <authorList>
            <person name="King R."/>
        </authorList>
    </citation>
    <scope>NUCLEOTIDE SEQUENCE</scope>
</reference>
<dbReference type="InterPro" id="IPR048524">
    <property type="entry name" value="Lamp2-like_TM"/>
</dbReference>
<keyword evidence="13" id="KW-0966">Cell projection</keyword>
<comment type="caution">
    <text evidence="20">Lacks conserved residue(s) required for the propagation of feature annotation.</text>
</comment>
<dbReference type="GO" id="GO:0005886">
    <property type="term" value="C:plasma membrane"/>
    <property type="evidence" value="ECO:0007669"/>
    <property type="project" value="UniProtKB-SubCell"/>
</dbReference>
<dbReference type="GO" id="GO:0005765">
    <property type="term" value="C:lysosomal membrane"/>
    <property type="evidence" value="ECO:0007669"/>
    <property type="project" value="TreeGrafter"/>
</dbReference>
<dbReference type="PANTHER" id="PTHR11506:SF35">
    <property type="entry name" value="LYSOSOME-ASSOCIATED MEMBRANE GLYCOPROTEIN 5"/>
    <property type="match status" value="1"/>
</dbReference>
<evidence type="ECO:0000256" key="4">
    <source>
        <dbReference type="ARBA" id="ARBA00004279"/>
    </source>
</evidence>
<comment type="subcellular location">
    <subcellularLocation>
        <location evidence="4">Cell projection</location>
        <location evidence="4">Dendrite</location>
    </subcellularLocation>
    <subcellularLocation>
        <location evidence="17">Cell projection</location>
        <location evidence="17">Growth cone membrane</location>
        <topology evidence="17">Single-pass type I membrane protein</topology>
    </subcellularLocation>
    <subcellularLocation>
        <location evidence="15">Cytoplasmic vesicle</location>
        <location evidence="15">Secretory vesicle</location>
        <location evidence="15">Synaptic vesicle membrane</location>
        <topology evidence="15">Single-pass type I membrane protein</topology>
    </subcellularLocation>
    <subcellularLocation>
        <location evidence="2">Early endosome membrane</location>
        <topology evidence="2">Single-pass type I membrane protein</topology>
    </subcellularLocation>
    <subcellularLocation>
        <location evidence="1">Endoplasmic reticulum-Golgi intermediate compartment membrane</location>
        <topology evidence="1">Single-pass type I membrane protein</topology>
    </subcellularLocation>
    <subcellularLocation>
        <location evidence="20">Membrane</location>
        <topology evidence="20">Single-pass type I membrane protein</topology>
    </subcellularLocation>
    <subcellularLocation>
        <location evidence="3">Recycling endosome</location>
    </subcellularLocation>
</comment>
<dbReference type="PANTHER" id="PTHR11506">
    <property type="entry name" value="LYSOSOME-ASSOCIATED MEMBRANE GLYCOPROTEIN"/>
    <property type="match status" value="1"/>
</dbReference>
<feature type="domain" description="Lysosome-associated membrane glycoprotein 2-like transmembrane" evidence="23">
    <location>
        <begin position="143"/>
        <end position="171"/>
    </location>
</feature>
<evidence type="ECO:0000256" key="15">
    <source>
        <dbReference type="ARBA" id="ARBA00029428"/>
    </source>
</evidence>
<evidence type="ECO:0000256" key="14">
    <source>
        <dbReference type="ARBA" id="ARBA00023329"/>
    </source>
</evidence>
<protein>
    <recommendedName>
        <fullName evidence="18">Lysosome-associated membrane glycoprotein 5</fullName>
    </recommendedName>
    <alternativeName>
        <fullName evidence="19">Lysosome-associated membrane protein 5</fullName>
    </alternativeName>
</protein>
<proteinExistence type="inferred from homology"/>
<dbReference type="EMBL" id="OV121136">
    <property type="protein sequence ID" value="CAH0557288.1"/>
    <property type="molecule type" value="Genomic_DNA"/>
</dbReference>